<dbReference type="PANTHER" id="PTHR11690:SF248">
    <property type="entry name" value="PICKPOCKET 17, ISOFORM A"/>
    <property type="match status" value="1"/>
</dbReference>
<dbReference type="GO" id="GO:0005886">
    <property type="term" value="C:plasma membrane"/>
    <property type="evidence" value="ECO:0007669"/>
    <property type="project" value="TreeGrafter"/>
</dbReference>
<dbReference type="InterPro" id="IPR001873">
    <property type="entry name" value="ENaC"/>
</dbReference>
<evidence type="ECO:0000256" key="13">
    <source>
        <dbReference type="SAM" id="Phobius"/>
    </source>
</evidence>
<keyword evidence="3 11" id="KW-0894">Sodium channel</keyword>
<keyword evidence="7 11" id="KW-0406">Ion transport</keyword>
<keyword evidence="15" id="KW-1185">Reference proteome</keyword>
<evidence type="ECO:0000313" key="14">
    <source>
        <dbReference type="EMBL" id="CAH1782518.1"/>
    </source>
</evidence>
<dbReference type="Gene3D" id="1.10.287.770">
    <property type="entry name" value="YojJ-like"/>
    <property type="match status" value="1"/>
</dbReference>
<dbReference type="Proteomes" id="UP000749559">
    <property type="component" value="Unassembled WGS sequence"/>
</dbReference>
<accession>A0A8S4NLN6</accession>
<feature type="region of interest" description="Disordered" evidence="12">
    <location>
        <begin position="37"/>
        <end position="59"/>
    </location>
</feature>
<comment type="subcellular location">
    <subcellularLocation>
        <location evidence="1">Membrane</location>
        <topology evidence="1">Multi-pass membrane protein</topology>
    </subcellularLocation>
</comment>
<feature type="transmembrane region" description="Helical" evidence="13">
    <location>
        <begin position="93"/>
        <end position="114"/>
    </location>
</feature>
<dbReference type="AlphaFoldDB" id="A0A8S4NLN6"/>
<evidence type="ECO:0000256" key="8">
    <source>
        <dbReference type="ARBA" id="ARBA00023136"/>
    </source>
</evidence>
<reference evidence="14" key="1">
    <citation type="submission" date="2022-03" db="EMBL/GenBank/DDBJ databases">
        <authorList>
            <person name="Martin C."/>
        </authorList>
    </citation>
    <scope>NUCLEOTIDE SEQUENCE</scope>
</reference>
<evidence type="ECO:0000256" key="10">
    <source>
        <dbReference type="ARBA" id="ARBA00023303"/>
    </source>
</evidence>
<organism evidence="14 15">
    <name type="scientific">Owenia fusiformis</name>
    <name type="common">Polychaete worm</name>
    <dbReference type="NCBI Taxonomy" id="6347"/>
    <lineage>
        <taxon>Eukaryota</taxon>
        <taxon>Metazoa</taxon>
        <taxon>Spiralia</taxon>
        <taxon>Lophotrochozoa</taxon>
        <taxon>Annelida</taxon>
        <taxon>Polychaeta</taxon>
        <taxon>Sedentaria</taxon>
        <taxon>Canalipalpata</taxon>
        <taxon>Sabellida</taxon>
        <taxon>Oweniida</taxon>
        <taxon>Oweniidae</taxon>
        <taxon>Owenia</taxon>
    </lineage>
</organism>
<dbReference type="PRINTS" id="PR01078">
    <property type="entry name" value="AMINACHANNEL"/>
</dbReference>
<evidence type="ECO:0000313" key="15">
    <source>
        <dbReference type="Proteomes" id="UP000749559"/>
    </source>
</evidence>
<comment type="similarity">
    <text evidence="11">Belongs to the amiloride-sensitive sodium channel (TC 1.A.6) family.</text>
</comment>
<evidence type="ECO:0000256" key="3">
    <source>
        <dbReference type="ARBA" id="ARBA00022461"/>
    </source>
</evidence>
<dbReference type="Pfam" id="PF00858">
    <property type="entry name" value="ASC"/>
    <property type="match status" value="1"/>
</dbReference>
<evidence type="ECO:0000256" key="12">
    <source>
        <dbReference type="SAM" id="MobiDB-lite"/>
    </source>
</evidence>
<keyword evidence="4 11" id="KW-0812">Transmembrane</keyword>
<dbReference type="EMBL" id="CAIIXF020000005">
    <property type="protein sequence ID" value="CAH1782518.1"/>
    <property type="molecule type" value="Genomic_DNA"/>
</dbReference>
<evidence type="ECO:0000256" key="6">
    <source>
        <dbReference type="ARBA" id="ARBA00023053"/>
    </source>
</evidence>
<dbReference type="GO" id="GO:0015280">
    <property type="term" value="F:ligand-gated sodium channel activity"/>
    <property type="evidence" value="ECO:0007669"/>
    <property type="project" value="TreeGrafter"/>
</dbReference>
<keyword evidence="2 11" id="KW-0813">Transport</keyword>
<keyword evidence="8 13" id="KW-0472">Membrane</keyword>
<keyword evidence="5 13" id="KW-1133">Transmembrane helix</keyword>
<dbReference type="OrthoDB" id="6021021at2759"/>
<evidence type="ECO:0000256" key="4">
    <source>
        <dbReference type="ARBA" id="ARBA00022692"/>
    </source>
</evidence>
<evidence type="ECO:0000256" key="5">
    <source>
        <dbReference type="ARBA" id="ARBA00022989"/>
    </source>
</evidence>
<keyword evidence="10 11" id="KW-0407">Ion channel</keyword>
<evidence type="ECO:0000256" key="2">
    <source>
        <dbReference type="ARBA" id="ARBA00022448"/>
    </source>
</evidence>
<feature type="compositionally biased region" description="Basic and acidic residues" evidence="12">
    <location>
        <begin position="43"/>
        <end position="59"/>
    </location>
</feature>
<evidence type="ECO:0000256" key="11">
    <source>
        <dbReference type="RuleBase" id="RU000679"/>
    </source>
</evidence>
<gene>
    <name evidence="14" type="ORF">OFUS_LOCUS8958</name>
</gene>
<dbReference type="PANTHER" id="PTHR11690">
    <property type="entry name" value="AMILORIDE-SENSITIVE SODIUM CHANNEL-RELATED"/>
    <property type="match status" value="1"/>
</dbReference>
<evidence type="ECO:0000256" key="7">
    <source>
        <dbReference type="ARBA" id="ARBA00023065"/>
    </source>
</evidence>
<evidence type="ECO:0000256" key="9">
    <source>
        <dbReference type="ARBA" id="ARBA00023201"/>
    </source>
</evidence>
<evidence type="ECO:0000256" key="1">
    <source>
        <dbReference type="ARBA" id="ARBA00004141"/>
    </source>
</evidence>
<dbReference type="Gene3D" id="2.60.470.10">
    <property type="entry name" value="Acid-sensing ion channels like domains"/>
    <property type="match status" value="1"/>
</dbReference>
<keyword evidence="9 11" id="KW-0739">Sodium transport</keyword>
<protein>
    <submittedName>
        <fullName evidence="14">Uncharacterized protein</fullName>
    </submittedName>
</protein>
<keyword evidence="6" id="KW-0915">Sodium</keyword>
<name>A0A8S4NLN6_OWEFU</name>
<comment type="caution">
    <text evidence="14">The sequence shown here is derived from an EMBL/GenBank/DDBJ whole genome shotgun (WGS) entry which is preliminary data.</text>
</comment>
<proteinExistence type="inferred from homology"/>
<sequence>MHSESNNKLEFPPISGYDFEVTTTPKEKRYSEFDFTATTPRSKGLDGIDEKNESPKRKEITPEITPLFREFCDNASVHGVNHLRTERVKVKRWVWTIFVILALGFNLFHCSLLIDKYLGFPSEETQFVDQSWIEFPSVTICNINAMSRITRKKMLEDNSTLLYKWHDYVNNRFEALVSDLADGYSLEGSNLLDTLELLYNRVHLPTGYLENIGEEALEVGHKLNDLVVDCTFGITKCHAVNFTAFFESTYYNCYTFNGGNVSTSHNNLITRTTGPQEGLSIIMYLESDNGNINENGSYLTMSKLNNAAGARVMIHAPNTMPSPTDQGFDIPPGFSSSVGVSVSTRTRLGEPYAKCSKREINIGTDYLYSDNICLKLCQQRYVMGNCNCISSLLPFDRSTDLYFCGHMDYNNNASFFENMACESRVLEEFVHNEDVRRECGCHPPCNNYIYNYQTSQSYWPLEYYQADFYDLYILSDPNKENLKAYQNLKHHNVPQLIEKGLIRKNFLRLNVYLKDLTIVQHIEKRSYAIENLFSDVGGTFGLWAGMSILTICEFSELFFRVMAILVSKFLSIFGPMSTRAVVEDSSSNSHTPVRRT</sequence>